<dbReference type="InterPro" id="IPR005709">
    <property type="entry name" value="Ribosomal_uS4_bac-type"/>
</dbReference>
<dbReference type="PANTHER" id="PTHR11831">
    <property type="entry name" value="30S 40S RIBOSOMAL PROTEIN"/>
    <property type="match status" value="1"/>
</dbReference>
<dbReference type="InterPro" id="IPR036986">
    <property type="entry name" value="S4_RNA-bd_sf"/>
</dbReference>
<dbReference type="RefSeq" id="WP_121240450.1">
    <property type="nucleotide sequence ID" value="NZ_BHVV01000002.1"/>
</dbReference>
<dbReference type="Proteomes" id="UP000268908">
    <property type="component" value="Unassembled WGS sequence"/>
</dbReference>
<keyword evidence="5 7" id="KW-0687">Ribonucleoprotein</keyword>
<evidence type="ECO:0000256" key="2">
    <source>
        <dbReference type="ARBA" id="ARBA00022730"/>
    </source>
</evidence>
<dbReference type="GO" id="GO:0003735">
    <property type="term" value="F:structural constituent of ribosome"/>
    <property type="evidence" value="ECO:0007669"/>
    <property type="project" value="InterPro"/>
</dbReference>
<comment type="similarity">
    <text evidence="1 7">Belongs to the universal ribosomal protein uS4 family.</text>
</comment>
<evidence type="ECO:0000313" key="11">
    <source>
        <dbReference type="Proteomes" id="UP000268908"/>
    </source>
</evidence>
<dbReference type="Gene3D" id="1.10.1050.10">
    <property type="entry name" value="Ribosomal Protein S4 Delta 41, Chain A, domain 1"/>
    <property type="match status" value="1"/>
</dbReference>
<dbReference type="NCBIfam" id="NF003717">
    <property type="entry name" value="PRK05327.1"/>
    <property type="match status" value="1"/>
</dbReference>
<keyword evidence="11" id="KW-1185">Reference proteome</keyword>
<feature type="domain" description="Small ribosomal subunit protein uS4 N-terminal" evidence="9">
    <location>
        <begin position="3"/>
        <end position="98"/>
    </location>
</feature>
<evidence type="ECO:0000256" key="7">
    <source>
        <dbReference type="HAMAP-Rule" id="MF_01306"/>
    </source>
</evidence>
<dbReference type="GO" id="GO:0015935">
    <property type="term" value="C:small ribosomal subunit"/>
    <property type="evidence" value="ECO:0007669"/>
    <property type="project" value="InterPro"/>
</dbReference>
<evidence type="ECO:0000256" key="1">
    <source>
        <dbReference type="ARBA" id="ARBA00007465"/>
    </source>
</evidence>
<evidence type="ECO:0000256" key="3">
    <source>
        <dbReference type="ARBA" id="ARBA00022884"/>
    </source>
</evidence>
<dbReference type="EMBL" id="RCCI01000004">
    <property type="protein sequence ID" value="RLJ68561.1"/>
    <property type="molecule type" value="Genomic_DNA"/>
</dbReference>
<dbReference type="HAMAP" id="MF_01306_B">
    <property type="entry name" value="Ribosomal_uS4_B"/>
    <property type="match status" value="1"/>
</dbReference>
<dbReference type="SMART" id="SM01390">
    <property type="entry name" value="Ribosomal_S4"/>
    <property type="match status" value="1"/>
</dbReference>
<evidence type="ECO:0000256" key="6">
    <source>
        <dbReference type="ARBA" id="ARBA00035254"/>
    </source>
</evidence>
<dbReference type="CDD" id="cd00165">
    <property type="entry name" value="S4"/>
    <property type="match status" value="1"/>
</dbReference>
<dbReference type="FunFam" id="3.10.290.10:FF:000001">
    <property type="entry name" value="30S ribosomal protein S4"/>
    <property type="match status" value="1"/>
</dbReference>
<proteinExistence type="inferred from homology"/>
<evidence type="ECO:0000259" key="8">
    <source>
        <dbReference type="SMART" id="SM00363"/>
    </source>
</evidence>
<comment type="function">
    <text evidence="7">With S5 and S12 plays an important role in translational accuracy.</text>
</comment>
<sequence length="209" mass="23581">MARNLDAKCRQCRREGEKLFLKAEKCFTDKCSIERRAYAPGQHGQKSGQRLSGYGQQLREKQKIRRIYGILERQFRKGFAEAERKKGQTGENLLQLLESRLDAVAYRMGFGGSRAEARQVVRHNGVLVNGKRVNIPSYSVRPGDVIQLTDAAKAHLRTKAALEAADSRGFPEWIEVNAKEARGVFKALPAREELSSSMNEGLVVELYSR</sequence>
<evidence type="ECO:0000259" key="9">
    <source>
        <dbReference type="SMART" id="SM01390"/>
    </source>
</evidence>
<dbReference type="GO" id="GO:0006412">
    <property type="term" value="P:translation"/>
    <property type="evidence" value="ECO:0007669"/>
    <property type="project" value="UniProtKB-UniRule"/>
</dbReference>
<comment type="function">
    <text evidence="7">One of the primary rRNA binding proteins, it binds directly to 16S rRNA where it nucleates assembly of the body of the 30S subunit.</text>
</comment>
<comment type="subunit">
    <text evidence="7">Part of the 30S ribosomal subunit. Contacts protein S5. The interaction surface between S4 and S5 is involved in control of translational fidelity.</text>
</comment>
<keyword evidence="3 7" id="KW-0694">RNA-binding</keyword>
<dbReference type="Pfam" id="PF00163">
    <property type="entry name" value="Ribosomal_S4"/>
    <property type="match status" value="1"/>
</dbReference>
<dbReference type="InterPro" id="IPR022801">
    <property type="entry name" value="Ribosomal_uS4"/>
</dbReference>
<evidence type="ECO:0000313" key="10">
    <source>
        <dbReference type="EMBL" id="RLJ68561.1"/>
    </source>
</evidence>
<protein>
    <recommendedName>
        <fullName evidence="6 7">Small ribosomal subunit protein uS4</fullName>
    </recommendedName>
</protein>
<dbReference type="SMART" id="SM00363">
    <property type="entry name" value="S4"/>
    <property type="match status" value="1"/>
</dbReference>
<keyword evidence="2 7" id="KW-0699">rRNA-binding</keyword>
<organism evidence="10 11">
    <name type="scientific">Sulfurisoma sediminicola</name>
    <dbReference type="NCBI Taxonomy" id="1381557"/>
    <lineage>
        <taxon>Bacteria</taxon>
        <taxon>Pseudomonadati</taxon>
        <taxon>Pseudomonadota</taxon>
        <taxon>Betaproteobacteria</taxon>
        <taxon>Nitrosomonadales</taxon>
        <taxon>Sterolibacteriaceae</taxon>
        <taxon>Sulfurisoma</taxon>
    </lineage>
</organism>
<dbReference type="OrthoDB" id="9803672at2"/>
<accession>A0A497XKT1</accession>
<evidence type="ECO:0000256" key="4">
    <source>
        <dbReference type="ARBA" id="ARBA00022980"/>
    </source>
</evidence>
<keyword evidence="4 7" id="KW-0689">Ribosomal protein</keyword>
<dbReference type="NCBIfam" id="TIGR01017">
    <property type="entry name" value="rpsD_bact"/>
    <property type="match status" value="1"/>
</dbReference>
<dbReference type="InterPro" id="IPR002942">
    <property type="entry name" value="S4_RNA-bd"/>
</dbReference>
<dbReference type="Gene3D" id="3.10.290.10">
    <property type="entry name" value="RNA-binding S4 domain"/>
    <property type="match status" value="1"/>
</dbReference>
<evidence type="ECO:0000256" key="5">
    <source>
        <dbReference type="ARBA" id="ARBA00023274"/>
    </source>
</evidence>
<dbReference type="SUPFAM" id="SSF55174">
    <property type="entry name" value="Alpha-L RNA-binding motif"/>
    <property type="match status" value="1"/>
</dbReference>
<dbReference type="InterPro" id="IPR001912">
    <property type="entry name" value="Ribosomal_uS4_N"/>
</dbReference>
<dbReference type="PANTHER" id="PTHR11831:SF4">
    <property type="entry name" value="SMALL RIBOSOMAL SUBUNIT PROTEIN US4M"/>
    <property type="match status" value="1"/>
</dbReference>
<dbReference type="GO" id="GO:0042274">
    <property type="term" value="P:ribosomal small subunit biogenesis"/>
    <property type="evidence" value="ECO:0007669"/>
    <property type="project" value="TreeGrafter"/>
</dbReference>
<dbReference type="AlphaFoldDB" id="A0A497XKT1"/>
<gene>
    <name evidence="7" type="primary">rpsD</name>
    <name evidence="10" type="ORF">DFR35_1129</name>
</gene>
<reference evidence="10 11" key="1">
    <citation type="submission" date="2018-10" db="EMBL/GenBank/DDBJ databases">
        <title>Genomic Encyclopedia of Type Strains, Phase IV (KMG-IV): sequencing the most valuable type-strain genomes for metagenomic binning, comparative biology and taxonomic classification.</title>
        <authorList>
            <person name="Goeker M."/>
        </authorList>
    </citation>
    <scope>NUCLEOTIDE SEQUENCE [LARGE SCALE GENOMIC DNA]</scope>
    <source>
        <strain evidence="10 11">DSM 26916</strain>
    </source>
</reference>
<dbReference type="GO" id="GO:0019843">
    <property type="term" value="F:rRNA binding"/>
    <property type="evidence" value="ECO:0007669"/>
    <property type="project" value="UniProtKB-UniRule"/>
</dbReference>
<dbReference type="PROSITE" id="PS50889">
    <property type="entry name" value="S4"/>
    <property type="match status" value="1"/>
</dbReference>
<dbReference type="FunFam" id="1.10.1050.10:FF:000001">
    <property type="entry name" value="30S ribosomal protein S4"/>
    <property type="match status" value="1"/>
</dbReference>
<dbReference type="Pfam" id="PF01479">
    <property type="entry name" value="S4"/>
    <property type="match status" value="1"/>
</dbReference>
<name>A0A497XKT1_9PROT</name>
<comment type="caution">
    <text evidence="10">The sequence shown here is derived from an EMBL/GenBank/DDBJ whole genome shotgun (WGS) entry which is preliminary data.</text>
</comment>
<feature type="domain" description="RNA-binding S4" evidence="8">
    <location>
        <begin position="99"/>
        <end position="163"/>
    </location>
</feature>